<dbReference type="GO" id="GO:0034599">
    <property type="term" value="P:cellular response to oxidative stress"/>
    <property type="evidence" value="ECO:0007669"/>
    <property type="project" value="TreeGrafter"/>
</dbReference>
<sequence length="306" mass="33427">MPSTRQYRSIALISVLALCIIYYIYNGASNTYESDFYTRTKAAIERKKTSLERDQLYADEKDRENRVERLRKEHDAAVDNANDEGRLGRPTASLSEPAVTEVVAGGGKRVKGQKPLKPAQDGSAGSQGRGGKVVHGAPEKDSDDGVAKIGNVRKPQAKQDGDVQGEDEEEAARKKKEEAEVEAELNDILRRGPIIVFSKSYCPYSKKAKHILLDLYSITPAPYVVELDTHPLGPRLQNHLHKSTGRRTVPNVLISGKSVGGGDDIAALHESGKLIDTINTMGGKRIMSATKKEGAPAGHQARKFRS</sequence>
<dbReference type="GO" id="GO:0005796">
    <property type="term" value="C:Golgi lumen"/>
    <property type="evidence" value="ECO:0007669"/>
    <property type="project" value="TreeGrafter"/>
</dbReference>
<dbReference type="PANTHER" id="PTHR45694:SF5">
    <property type="entry name" value="GLUTAREDOXIN 2"/>
    <property type="match status" value="1"/>
</dbReference>
<dbReference type="GO" id="GO:0005801">
    <property type="term" value="C:cis-Golgi network"/>
    <property type="evidence" value="ECO:0007669"/>
    <property type="project" value="UniProtKB-ARBA"/>
</dbReference>
<accession>A0A9Q9AJ88</accession>
<dbReference type="SUPFAM" id="SSF52833">
    <property type="entry name" value="Thioredoxin-like"/>
    <property type="match status" value="1"/>
</dbReference>
<evidence type="ECO:0000313" key="5">
    <source>
        <dbReference type="EMBL" id="USW47173.1"/>
    </source>
</evidence>
<dbReference type="AlphaFoldDB" id="A0A9Q9AJ88"/>
<comment type="similarity">
    <text evidence="1">Belongs to the glutaredoxin family. Monothiol subfamily.</text>
</comment>
<feature type="compositionally biased region" description="Basic and acidic residues" evidence="2">
    <location>
        <begin position="137"/>
        <end position="146"/>
    </location>
</feature>
<dbReference type="InterPro" id="IPR002109">
    <property type="entry name" value="Glutaredoxin"/>
</dbReference>
<feature type="domain" description="Glutaredoxin" evidence="4">
    <location>
        <begin position="194"/>
        <end position="259"/>
    </location>
</feature>
<protein>
    <submittedName>
        <fullName evidence="5">Glutaredoxin, Thioredoxin-like superfamily</fullName>
    </submittedName>
</protein>
<evidence type="ECO:0000256" key="2">
    <source>
        <dbReference type="SAM" id="MobiDB-lite"/>
    </source>
</evidence>
<dbReference type="CDD" id="cd03419">
    <property type="entry name" value="GRX_GRXh_1_2_like"/>
    <property type="match status" value="1"/>
</dbReference>
<evidence type="ECO:0000256" key="1">
    <source>
        <dbReference type="ARBA" id="ARBA00009630"/>
    </source>
</evidence>
<dbReference type="Pfam" id="PF00462">
    <property type="entry name" value="Glutaredoxin"/>
    <property type="match status" value="1"/>
</dbReference>
<dbReference type="GO" id="GO:0000324">
    <property type="term" value="C:fungal-type vacuole"/>
    <property type="evidence" value="ECO:0007669"/>
    <property type="project" value="TreeGrafter"/>
</dbReference>
<dbReference type="EMBL" id="CP099418">
    <property type="protein sequence ID" value="USW47173.1"/>
    <property type="molecule type" value="Genomic_DNA"/>
</dbReference>
<dbReference type="NCBIfam" id="TIGR02180">
    <property type="entry name" value="GRX_euk"/>
    <property type="match status" value="1"/>
</dbReference>
<evidence type="ECO:0000256" key="3">
    <source>
        <dbReference type="SAM" id="Phobius"/>
    </source>
</evidence>
<dbReference type="Gene3D" id="3.40.30.10">
    <property type="entry name" value="Glutaredoxin"/>
    <property type="match status" value="1"/>
</dbReference>
<keyword evidence="3" id="KW-1133">Transmembrane helix</keyword>
<evidence type="ECO:0000259" key="4">
    <source>
        <dbReference type="Pfam" id="PF00462"/>
    </source>
</evidence>
<dbReference type="InterPro" id="IPR011899">
    <property type="entry name" value="Glutaredoxin_euk/vir"/>
</dbReference>
<proteinExistence type="inferred from homology"/>
<dbReference type="GO" id="GO:0004362">
    <property type="term" value="F:glutathione-disulfide reductase (NADPH) activity"/>
    <property type="evidence" value="ECO:0007669"/>
    <property type="project" value="UniProtKB-ARBA"/>
</dbReference>
<dbReference type="Proteomes" id="UP001056384">
    <property type="component" value="Chromosome 1"/>
</dbReference>
<organism evidence="5 6">
    <name type="scientific">Septoria linicola</name>
    <dbReference type="NCBI Taxonomy" id="215465"/>
    <lineage>
        <taxon>Eukaryota</taxon>
        <taxon>Fungi</taxon>
        <taxon>Dikarya</taxon>
        <taxon>Ascomycota</taxon>
        <taxon>Pezizomycotina</taxon>
        <taxon>Dothideomycetes</taxon>
        <taxon>Dothideomycetidae</taxon>
        <taxon>Mycosphaerellales</taxon>
        <taxon>Mycosphaerellaceae</taxon>
        <taxon>Septoria</taxon>
    </lineage>
</organism>
<gene>
    <name evidence="5" type="ORF">Slin15195_G004920</name>
</gene>
<keyword evidence="6" id="KW-1185">Reference proteome</keyword>
<keyword evidence="3" id="KW-0472">Membrane</keyword>
<evidence type="ECO:0000313" key="6">
    <source>
        <dbReference type="Proteomes" id="UP001056384"/>
    </source>
</evidence>
<reference evidence="5" key="1">
    <citation type="submission" date="2022-06" db="EMBL/GenBank/DDBJ databases">
        <title>Complete genome sequences of two strains of the flax pathogen Septoria linicola.</title>
        <authorList>
            <person name="Lapalu N."/>
            <person name="Simon A."/>
            <person name="Demenou B."/>
            <person name="Paumier D."/>
            <person name="Guillot M.-P."/>
            <person name="Gout L."/>
            <person name="Valade R."/>
        </authorList>
    </citation>
    <scope>NUCLEOTIDE SEQUENCE</scope>
    <source>
        <strain evidence="5">SE15195</strain>
    </source>
</reference>
<dbReference type="InterPro" id="IPR036249">
    <property type="entry name" value="Thioredoxin-like_sf"/>
</dbReference>
<dbReference type="InterPro" id="IPR014025">
    <property type="entry name" value="Glutaredoxin_subgr"/>
</dbReference>
<dbReference type="PRINTS" id="PR00160">
    <property type="entry name" value="GLUTAREDOXIN"/>
</dbReference>
<keyword evidence="3" id="KW-0812">Transmembrane</keyword>
<feature type="region of interest" description="Disordered" evidence="2">
    <location>
        <begin position="61"/>
        <end position="179"/>
    </location>
</feature>
<dbReference type="OrthoDB" id="423313at2759"/>
<dbReference type="PROSITE" id="PS51354">
    <property type="entry name" value="GLUTAREDOXIN_2"/>
    <property type="match status" value="1"/>
</dbReference>
<name>A0A9Q9AJ88_9PEZI</name>
<feature type="transmembrane region" description="Helical" evidence="3">
    <location>
        <begin position="7"/>
        <end position="25"/>
    </location>
</feature>
<dbReference type="PANTHER" id="PTHR45694">
    <property type="entry name" value="GLUTAREDOXIN 2"/>
    <property type="match status" value="1"/>
</dbReference>
<dbReference type="FunFam" id="3.40.30.10:FF:000093">
    <property type="entry name" value="Glutaredoxin 2"/>
    <property type="match status" value="1"/>
</dbReference>
<feature type="compositionally biased region" description="Basic and acidic residues" evidence="2">
    <location>
        <begin position="61"/>
        <end position="87"/>
    </location>
</feature>